<dbReference type="AlphaFoldDB" id="A0A5E4M7Z3"/>
<feature type="compositionally biased region" description="Polar residues" evidence="1">
    <location>
        <begin position="121"/>
        <end position="140"/>
    </location>
</feature>
<protein>
    <submittedName>
        <fullName evidence="3">Uncharacterized protein</fullName>
    </submittedName>
</protein>
<evidence type="ECO:0000313" key="3">
    <source>
        <dbReference type="EMBL" id="VVC26499.1"/>
    </source>
</evidence>
<feature type="compositionally biased region" description="Low complexity" evidence="1">
    <location>
        <begin position="90"/>
        <end position="106"/>
    </location>
</feature>
<feature type="compositionally biased region" description="Polar residues" evidence="1">
    <location>
        <begin position="51"/>
        <end position="61"/>
    </location>
</feature>
<evidence type="ECO:0000256" key="2">
    <source>
        <dbReference type="SAM" id="SignalP"/>
    </source>
</evidence>
<reference evidence="3 4" key="1">
    <citation type="submission" date="2019-08" db="EMBL/GenBank/DDBJ databases">
        <authorList>
            <person name="Alioto T."/>
            <person name="Alioto T."/>
            <person name="Gomez Garrido J."/>
        </authorList>
    </citation>
    <scope>NUCLEOTIDE SEQUENCE [LARGE SCALE GENOMIC DNA]</scope>
</reference>
<evidence type="ECO:0000313" key="4">
    <source>
        <dbReference type="Proteomes" id="UP000325440"/>
    </source>
</evidence>
<dbReference type="Proteomes" id="UP000325440">
    <property type="component" value="Unassembled WGS sequence"/>
</dbReference>
<feature type="chain" id="PRO_5023112422" evidence="2">
    <location>
        <begin position="25"/>
        <end position="140"/>
    </location>
</feature>
<organism evidence="3 4">
    <name type="scientific">Cinara cedri</name>
    <dbReference type="NCBI Taxonomy" id="506608"/>
    <lineage>
        <taxon>Eukaryota</taxon>
        <taxon>Metazoa</taxon>
        <taxon>Ecdysozoa</taxon>
        <taxon>Arthropoda</taxon>
        <taxon>Hexapoda</taxon>
        <taxon>Insecta</taxon>
        <taxon>Pterygota</taxon>
        <taxon>Neoptera</taxon>
        <taxon>Paraneoptera</taxon>
        <taxon>Hemiptera</taxon>
        <taxon>Sternorrhyncha</taxon>
        <taxon>Aphidomorpha</taxon>
        <taxon>Aphidoidea</taxon>
        <taxon>Aphididae</taxon>
        <taxon>Lachninae</taxon>
        <taxon>Cinara</taxon>
    </lineage>
</organism>
<proteinExistence type="predicted"/>
<feature type="signal peptide" evidence="2">
    <location>
        <begin position="1"/>
        <end position="24"/>
    </location>
</feature>
<sequence length="140" mass="15080">MFNQFTVFGILTVISLTAVVSTYGQPIGTESNNDGNTDLIHHTDNKFGSVKTDTVESPSTADETDLTLDTVENHNGGDDDTADSTEENKNTNSSMLTNDNNNNVTTEPDSHRESSDDNSTEDTMLQPNENLSSTSGDSVQ</sequence>
<name>A0A5E4M7Z3_9HEMI</name>
<feature type="region of interest" description="Disordered" evidence="1">
    <location>
        <begin position="29"/>
        <end position="140"/>
    </location>
</feature>
<gene>
    <name evidence="3" type="ORF">CINCED_3A008913</name>
</gene>
<dbReference type="EMBL" id="CABPRJ010000035">
    <property type="protein sequence ID" value="VVC26499.1"/>
    <property type="molecule type" value="Genomic_DNA"/>
</dbReference>
<keyword evidence="2" id="KW-0732">Signal</keyword>
<evidence type="ECO:0000256" key="1">
    <source>
        <dbReference type="SAM" id="MobiDB-lite"/>
    </source>
</evidence>
<keyword evidence="4" id="KW-1185">Reference proteome</keyword>
<accession>A0A5E4M7Z3</accession>